<dbReference type="RefSeq" id="WP_091213725.1">
    <property type="nucleotide sequence ID" value="NZ_FOCL01000006.1"/>
</dbReference>
<dbReference type="FunFam" id="3.30.230.10:FF:000005">
    <property type="entry name" value="DNA gyrase subunit B"/>
    <property type="match status" value="1"/>
</dbReference>
<dbReference type="CDD" id="cd16928">
    <property type="entry name" value="HATPase_GyrB-like"/>
    <property type="match status" value="1"/>
</dbReference>
<comment type="miscellaneous">
    <text evidence="10">Few gyrases are as efficient as E.coli at forming negative supercoils. Not all organisms have 2 type II topoisomerases; in organisms with a single type II topoisomerase this enzyme also has to decatenate newly replicated chromosomes.</text>
</comment>
<dbReference type="InterPro" id="IPR036890">
    <property type="entry name" value="HATPase_C_sf"/>
</dbReference>
<dbReference type="GO" id="GO:0006261">
    <property type="term" value="P:DNA-templated DNA replication"/>
    <property type="evidence" value="ECO:0007669"/>
    <property type="project" value="UniProtKB-UniRule"/>
</dbReference>
<evidence type="ECO:0000259" key="11">
    <source>
        <dbReference type="PROSITE" id="PS50880"/>
    </source>
</evidence>
<evidence type="ECO:0000256" key="6">
    <source>
        <dbReference type="ARBA" id="ARBA00022842"/>
    </source>
</evidence>
<dbReference type="NCBIfam" id="NF004189">
    <property type="entry name" value="PRK05644.1"/>
    <property type="match status" value="1"/>
</dbReference>
<dbReference type="SUPFAM" id="SSF54211">
    <property type="entry name" value="Ribosomal protein S5 domain 2-like"/>
    <property type="match status" value="1"/>
</dbReference>
<dbReference type="SUPFAM" id="SSF55874">
    <property type="entry name" value="ATPase domain of HSP90 chaperone/DNA topoisomerase II/histidine kinase"/>
    <property type="match status" value="1"/>
</dbReference>
<dbReference type="NCBIfam" id="TIGR01059">
    <property type="entry name" value="gyrB"/>
    <property type="match status" value="1"/>
</dbReference>
<dbReference type="AlphaFoldDB" id="A0A1H8NDJ2"/>
<dbReference type="HAMAP" id="MF_01898">
    <property type="entry name" value="GyrB"/>
    <property type="match status" value="1"/>
</dbReference>
<dbReference type="STRING" id="551995.SAMN05192574_106376"/>
<keyword evidence="7 10" id="KW-0799">Topoisomerase</keyword>
<dbReference type="SMART" id="SM00433">
    <property type="entry name" value="TOP2c"/>
    <property type="match status" value="1"/>
</dbReference>
<dbReference type="GO" id="GO:0006265">
    <property type="term" value="P:DNA topological change"/>
    <property type="evidence" value="ECO:0007669"/>
    <property type="project" value="UniProtKB-UniRule"/>
</dbReference>
<dbReference type="InterPro" id="IPR002288">
    <property type="entry name" value="DNA_gyrase_B_C"/>
</dbReference>
<dbReference type="GO" id="GO:0005694">
    <property type="term" value="C:chromosome"/>
    <property type="evidence" value="ECO:0007669"/>
    <property type="project" value="InterPro"/>
</dbReference>
<dbReference type="SUPFAM" id="SSF56719">
    <property type="entry name" value="Type II DNA topoisomerase"/>
    <property type="match status" value="1"/>
</dbReference>
<proteinExistence type="inferred from homology"/>
<dbReference type="Gene3D" id="3.30.565.10">
    <property type="entry name" value="Histidine kinase-like ATPase, C-terminal domain"/>
    <property type="match status" value="1"/>
</dbReference>
<dbReference type="GO" id="GO:0034335">
    <property type="term" value="F:DNA negative supercoiling activity"/>
    <property type="evidence" value="ECO:0007669"/>
    <property type="project" value="UniProtKB-ARBA"/>
</dbReference>
<dbReference type="InterPro" id="IPR013760">
    <property type="entry name" value="Topo_IIA-like_dom_sf"/>
</dbReference>
<dbReference type="Pfam" id="PF00204">
    <property type="entry name" value="DNA_gyraseB"/>
    <property type="match status" value="1"/>
</dbReference>
<evidence type="ECO:0000256" key="3">
    <source>
        <dbReference type="ARBA" id="ARBA00022723"/>
    </source>
</evidence>
<evidence type="ECO:0000256" key="9">
    <source>
        <dbReference type="ARBA" id="ARBA00023235"/>
    </source>
</evidence>
<comment type="similarity">
    <text evidence="2 10">Belongs to the type II topoisomerase GyrB family.</text>
</comment>
<feature type="domain" description="Toprim" evidence="11">
    <location>
        <begin position="429"/>
        <end position="548"/>
    </location>
</feature>
<feature type="binding site" evidence="10">
    <location>
        <position position="515"/>
    </location>
    <ligand>
        <name>Mg(2+)</name>
        <dbReference type="ChEBI" id="CHEBI:18420"/>
        <label>2</label>
    </ligand>
</feature>
<dbReference type="GO" id="GO:0005737">
    <property type="term" value="C:cytoplasm"/>
    <property type="evidence" value="ECO:0007669"/>
    <property type="project" value="UniProtKB-SubCell"/>
</dbReference>
<dbReference type="Proteomes" id="UP000198942">
    <property type="component" value="Unassembled WGS sequence"/>
</dbReference>
<evidence type="ECO:0000313" key="13">
    <source>
        <dbReference type="Proteomes" id="UP000198942"/>
    </source>
</evidence>
<keyword evidence="10" id="KW-0963">Cytoplasm</keyword>
<dbReference type="InterPro" id="IPR011557">
    <property type="entry name" value="GyrB"/>
</dbReference>
<dbReference type="Pfam" id="PF02518">
    <property type="entry name" value="HATPase_c"/>
    <property type="match status" value="1"/>
</dbReference>
<dbReference type="CDD" id="cd00822">
    <property type="entry name" value="TopoII_Trans_DNA_gyrase"/>
    <property type="match status" value="1"/>
</dbReference>
<evidence type="ECO:0000256" key="8">
    <source>
        <dbReference type="ARBA" id="ARBA00023125"/>
    </source>
</evidence>
<dbReference type="FunFam" id="3.40.50.670:FF:000002">
    <property type="entry name" value="DNA gyrase subunit B"/>
    <property type="match status" value="1"/>
</dbReference>
<comment type="catalytic activity">
    <reaction evidence="1 10">
        <text>ATP-dependent breakage, passage and rejoining of double-stranded DNA.</text>
        <dbReference type="EC" id="5.6.2.2"/>
    </reaction>
</comment>
<evidence type="ECO:0000256" key="5">
    <source>
        <dbReference type="ARBA" id="ARBA00022840"/>
    </source>
</evidence>
<dbReference type="CDD" id="cd03366">
    <property type="entry name" value="TOPRIM_TopoIIA_GyrB"/>
    <property type="match status" value="1"/>
</dbReference>
<evidence type="ECO:0000256" key="2">
    <source>
        <dbReference type="ARBA" id="ARBA00010708"/>
    </source>
</evidence>
<dbReference type="InterPro" id="IPR018522">
    <property type="entry name" value="TopoIIA_CS"/>
</dbReference>
<dbReference type="PANTHER" id="PTHR45866">
    <property type="entry name" value="DNA GYRASE/TOPOISOMERASE SUBUNIT B"/>
    <property type="match status" value="1"/>
</dbReference>
<dbReference type="InterPro" id="IPR013506">
    <property type="entry name" value="Topo_IIA_bsu_dom2"/>
</dbReference>
<dbReference type="EMBL" id="FOCL01000006">
    <property type="protein sequence ID" value="SEO27612.1"/>
    <property type="molecule type" value="Genomic_DNA"/>
</dbReference>
<dbReference type="Pfam" id="PF01751">
    <property type="entry name" value="Toprim"/>
    <property type="match status" value="1"/>
</dbReference>
<organism evidence="12 13">
    <name type="scientific">Mucilaginibacter gossypiicola</name>
    <dbReference type="NCBI Taxonomy" id="551995"/>
    <lineage>
        <taxon>Bacteria</taxon>
        <taxon>Pseudomonadati</taxon>
        <taxon>Bacteroidota</taxon>
        <taxon>Sphingobacteriia</taxon>
        <taxon>Sphingobacteriales</taxon>
        <taxon>Sphingobacteriaceae</taxon>
        <taxon>Mucilaginibacter</taxon>
    </lineage>
</organism>
<dbReference type="InterPro" id="IPR020568">
    <property type="entry name" value="Ribosomal_Su5_D2-typ_SF"/>
</dbReference>
<feature type="binding site" evidence="10">
    <location>
        <position position="513"/>
    </location>
    <ligand>
        <name>Mg(2+)</name>
        <dbReference type="ChEBI" id="CHEBI:18420"/>
        <label>2</label>
    </ligand>
</feature>
<feature type="site" description="Interaction with DNA" evidence="10">
    <location>
        <position position="463"/>
    </location>
</feature>
<name>A0A1H8NDJ2_9SPHI</name>
<evidence type="ECO:0000256" key="7">
    <source>
        <dbReference type="ARBA" id="ARBA00023029"/>
    </source>
</evidence>
<dbReference type="FunFam" id="3.30.565.10:FF:000002">
    <property type="entry name" value="DNA gyrase subunit B"/>
    <property type="match status" value="1"/>
</dbReference>
<keyword evidence="5 10" id="KW-0067">ATP-binding</keyword>
<evidence type="ECO:0000256" key="1">
    <source>
        <dbReference type="ARBA" id="ARBA00000185"/>
    </source>
</evidence>
<keyword evidence="4 10" id="KW-0547">Nucleotide-binding</keyword>
<dbReference type="InterPro" id="IPR006171">
    <property type="entry name" value="TOPRIM_dom"/>
</dbReference>
<dbReference type="InterPro" id="IPR003594">
    <property type="entry name" value="HATPase_dom"/>
</dbReference>
<dbReference type="PROSITE" id="PS50880">
    <property type="entry name" value="TOPRIM"/>
    <property type="match status" value="1"/>
</dbReference>
<dbReference type="Gene3D" id="3.40.50.670">
    <property type="match status" value="1"/>
</dbReference>
<dbReference type="GO" id="GO:0005524">
    <property type="term" value="F:ATP binding"/>
    <property type="evidence" value="ECO:0007669"/>
    <property type="project" value="UniProtKB-UniRule"/>
</dbReference>
<dbReference type="SMART" id="SM00387">
    <property type="entry name" value="HATPase_c"/>
    <property type="match status" value="1"/>
</dbReference>
<dbReference type="PANTHER" id="PTHR45866:SF1">
    <property type="entry name" value="DNA GYRASE SUBUNIT B, MITOCHONDRIAL"/>
    <property type="match status" value="1"/>
</dbReference>
<dbReference type="InterPro" id="IPR001241">
    <property type="entry name" value="Topo_IIA"/>
</dbReference>
<accession>A0A1H8NDJ2</accession>
<dbReference type="OrthoDB" id="9802808at2"/>
<evidence type="ECO:0000313" key="12">
    <source>
        <dbReference type="EMBL" id="SEO27612.1"/>
    </source>
</evidence>
<protein>
    <recommendedName>
        <fullName evidence="10">DNA gyrase subunit B</fullName>
        <ecNumber evidence="10">5.6.2.2</ecNumber>
    </recommendedName>
</protein>
<dbReference type="PRINTS" id="PR00418">
    <property type="entry name" value="TPI2FAMILY"/>
</dbReference>
<dbReference type="EC" id="5.6.2.2" evidence="10"/>
<feature type="binding site" evidence="10">
    <location>
        <position position="513"/>
    </location>
    <ligand>
        <name>Mg(2+)</name>
        <dbReference type="ChEBI" id="CHEBI:18420"/>
        <label>1</label>
        <note>catalytic</note>
    </ligand>
</feature>
<keyword evidence="3 10" id="KW-0479">Metal-binding</keyword>
<keyword evidence="13" id="KW-1185">Reference proteome</keyword>
<dbReference type="GO" id="GO:0046872">
    <property type="term" value="F:metal ion binding"/>
    <property type="evidence" value="ECO:0007669"/>
    <property type="project" value="UniProtKB-KW"/>
</dbReference>
<comment type="function">
    <text evidence="10">A type II topoisomerase that negatively supercoils closed circular double-stranded (ds) DNA in an ATP-dependent manner to modulate DNA topology and maintain chromosomes in an underwound state. Negative supercoiling favors strand separation, and DNA replication, transcription, recombination and repair, all of which involve strand separation. Also able to catalyze the interconversion of other topological isomers of dsDNA rings, including catenanes and knotted rings. Type II topoisomerases break and join 2 DNA strands simultaneously in an ATP-dependent manner.</text>
</comment>
<evidence type="ECO:0000256" key="4">
    <source>
        <dbReference type="ARBA" id="ARBA00022741"/>
    </source>
</evidence>
<dbReference type="Pfam" id="PF00986">
    <property type="entry name" value="DNA_gyraseB_C"/>
    <property type="match status" value="1"/>
</dbReference>
<feature type="binding site" evidence="10">
    <location>
        <position position="435"/>
    </location>
    <ligand>
        <name>Mg(2+)</name>
        <dbReference type="ChEBI" id="CHEBI:18420"/>
        <label>1</label>
        <note>catalytic</note>
    </ligand>
</feature>
<reference evidence="13" key="1">
    <citation type="submission" date="2016-10" db="EMBL/GenBank/DDBJ databases">
        <authorList>
            <person name="Varghese N."/>
            <person name="Submissions S."/>
        </authorList>
    </citation>
    <scope>NUCLEOTIDE SEQUENCE [LARGE SCALE GENOMIC DNA]</scope>
    <source>
        <strain evidence="13">Gh-48</strain>
    </source>
</reference>
<dbReference type="PROSITE" id="PS00177">
    <property type="entry name" value="TOPOISOMERASE_II"/>
    <property type="match status" value="1"/>
</dbReference>
<dbReference type="InterPro" id="IPR000565">
    <property type="entry name" value="Topo_IIA_B"/>
</dbReference>
<comment type="subcellular location">
    <subcellularLocation>
        <location evidence="10">Cytoplasm</location>
    </subcellularLocation>
</comment>
<dbReference type="PRINTS" id="PR01159">
    <property type="entry name" value="DNAGYRASEB"/>
</dbReference>
<dbReference type="GO" id="GO:0003677">
    <property type="term" value="F:DNA binding"/>
    <property type="evidence" value="ECO:0007669"/>
    <property type="project" value="UniProtKB-KW"/>
</dbReference>
<evidence type="ECO:0000256" key="10">
    <source>
        <dbReference type="HAMAP-Rule" id="MF_01898"/>
    </source>
</evidence>
<dbReference type="Gene3D" id="3.30.230.10">
    <property type="match status" value="1"/>
</dbReference>
<dbReference type="InterPro" id="IPR034160">
    <property type="entry name" value="TOPRIM_GyrB"/>
</dbReference>
<comment type="cofactor">
    <cofactor evidence="10">
        <name>Mg(2+)</name>
        <dbReference type="ChEBI" id="CHEBI:18420"/>
    </cofactor>
    <cofactor evidence="10">
        <name>Mn(2+)</name>
        <dbReference type="ChEBI" id="CHEBI:29035"/>
    </cofactor>
    <cofactor evidence="10">
        <name>Ca(2+)</name>
        <dbReference type="ChEBI" id="CHEBI:29108"/>
    </cofactor>
    <text evidence="10">Binds two Mg(2+) per subunit. The magnesium ions form salt bridges with both the protein and the DNA. Can also accept other divalent metal cations, such as Mn(2+) or Ca(2+).</text>
</comment>
<keyword evidence="6 10" id="KW-0460">Magnesium</keyword>
<feature type="site" description="Interaction with DNA" evidence="10">
    <location>
        <position position="460"/>
    </location>
</feature>
<sequence length="652" mass="72498">MSEEIQDKSNYSADNIQVLEGLEAVRKRPSMYIGDTGVKGLHHLVYEVVDNSIDEALAGYCDDIKVTIHVGNSITVSDNGRGIPTGINTKEGKSALEIVMTVLHAGGKFDKDTYKVSGGLHGVGVSCVNALSTHVRTLVHREGKIFTQEYERGKPMFDVKAIGESDKTGTIQTFQPDPEIFTTTTEYKYDTLAARLRELSFLNKGIRLSLTDERETLEDGTFRTEEFFSEGGLREFVKFLDGTRNSIIPEPIYVDGNKGGIPVELALQYNDTYSENVFSYVNNINTIEGGTHVAGFRRGLTRTLKAYADKEGLLKNVKVEISGDDFREGLTAVVSVKVQEPQFEGQTKTKLGNNEVMGAVDVAVGEILGNFLEENPKEARLIVNKVILAATARAAARKAREMVQRKSVMTGSGLPGKLSDCANSDPTLCELFLVEGDSAGGTAKQGRNREYQAILPLRGKILNVEKAMEHKIYENEEIKNMFTGLGVSRGTPEDDKALNMTKLRYHKIIIMTDADVDGSHITTLILTFFFRYMKELVEAGYVYIASPPLYQVKKGKEHEYCWNDVQRDAAIQRLKGAGKEDSVHVQRYKGLGEMNDIQLWDTTMNPETRTLKRATIENAAECDHTFSMLMGDEVAPRREFIERNAKYAKIDS</sequence>
<dbReference type="InterPro" id="IPR014721">
    <property type="entry name" value="Ribsml_uS5_D2-typ_fold_subgr"/>
</dbReference>
<keyword evidence="9 10" id="KW-0413">Isomerase</keyword>
<dbReference type="InterPro" id="IPR013759">
    <property type="entry name" value="Topo_IIA_B_C"/>
</dbReference>
<dbReference type="NCBIfam" id="NF011501">
    <property type="entry name" value="PRK14939.1"/>
    <property type="match status" value="1"/>
</dbReference>
<gene>
    <name evidence="10" type="primary">gyrB</name>
    <name evidence="12" type="ORF">SAMN05192574_106376</name>
</gene>
<keyword evidence="8" id="KW-0238">DNA-binding</keyword>
<comment type="subunit">
    <text evidence="10">Heterotetramer, composed of two GyrA and two GyrB chains. In the heterotetramer, GyrA contains the active site tyrosine that forms a transient covalent intermediate with DNA, while GyrB binds cofactors and catalyzes ATP hydrolysis.</text>
</comment>